<proteinExistence type="predicted"/>
<evidence type="ECO:0000256" key="2">
    <source>
        <dbReference type="ARBA" id="ARBA00023026"/>
    </source>
</evidence>
<dbReference type="GO" id="GO:0008061">
    <property type="term" value="F:chitin binding"/>
    <property type="evidence" value="ECO:0007669"/>
    <property type="project" value="UniProtKB-KW"/>
</dbReference>
<dbReference type="PANTHER" id="PTHR47700">
    <property type="entry name" value="V CHITINASE, PUTATIVE (AFU_ORTHOLOGUE AFUA_6G13720)-RELATED"/>
    <property type="match status" value="1"/>
</dbReference>
<evidence type="ECO:0000313" key="4">
    <source>
        <dbReference type="Proteomes" id="UP000226431"/>
    </source>
</evidence>
<keyword evidence="4" id="KW-1185">Reference proteome</keyword>
<dbReference type="AlphaFoldDB" id="A0A2C5YSK2"/>
<dbReference type="Proteomes" id="UP000226431">
    <property type="component" value="Unassembled WGS sequence"/>
</dbReference>
<reference evidence="3 4" key="1">
    <citation type="submission" date="2017-06" db="EMBL/GenBank/DDBJ databases">
        <title>Ant-infecting Ophiocordyceps genomes reveal a high diversity of potential behavioral manipulation genes and a possible major role for enterotoxins.</title>
        <authorList>
            <person name="De Bekker C."/>
            <person name="Evans H.C."/>
            <person name="Brachmann A."/>
            <person name="Hughes D.P."/>
        </authorList>
    </citation>
    <scope>NUCLEOTIDE SEQUENCE [LARGE SCALE GENOMIC DNA]</scope>
    <source>
        <strain evidence="3 4">Map16</strain>
    </source>
</reference>
<keyword evidence="2" id="KW-0843">Virulence</keyword>
<protein>
    <submittedName>
        <fullName evidence="3">Uncharacterized protein</fullName>
    </submittedName>
</protein>
<dbReference type="OrthoDB" id="73875at2759"/>
<sequence length="146" mass="15974">MIQVDEGGHMNSQDVAAVIHSMQHHFADESSCHENAIFLWTQSIVAMTYIGDKLGKLTAQSALAALSKHILTEETAPPRVVAQICHGETDPGRLFGVFVDTMDHFEAVRKTARSWARGVCVIDGSLPMTWKSVPVESWQLAVNSTA</sequence>
<dbReference type="STRING" id="2004952.A0A2C5YSK2"/>
<keyword evidence="1" id="KW-0147">Chitin-binding</keyword>
<gene>
    <name evidence="3" type="ORF">CDD80_5893</name>
</gene>
<dbReference type="EMBL" id="NJES01000607">
    <property type="protein sequence ID" value="PHH70603.1"/>
    <property type="molecule type" value="Genomic_DNA"/>
</dbReference>
<comment type="caution">
    <text evidence="3">The sequence shown here is derived from an EMBL/GenBank/DDBJ whole genome shotgun (WGS) entry which is preliminary data.</text>
</comment>
<organism evidence="3 4">
    <name type="scientific">Ophiocordyceps camponoti-rufipedis</name>
    <dbReference type="NCBI Taxonomy" id="2004952"/>
    <lineage>
        <taxon>Eukaryota</taxon>
        <taxon>Fungi</taxon>
        <taxon>Dikarya</taxon>
        <taxon>Ascomycota</taxon>
        <taxon>Pezizomycotina</taxon>
        <taxon>Sordariomycetes</taxon>
        <taxon>Hypocreomycetidae</taxon>
        <taxon>Hypocreales</taxon>
        <taxon>Ophiocordycipitaceae</taxon>
        <taxon>Ophiocordyceps</taxon>
    </lineage>
</organism>
<name>A0A2C5YSK2_9HYPO</name>
<evidence type="ECO:0000256" key="1">
    <source>
        <dbReference type="ARBA" id="ARBA00022669"/>
    </source>
</evidence>
<dbReference type="InterPro" id="IPR053214">
    <property type="entry name" value="LysM12-like"/>
</dbReference>
<evidence type="ECO:0000313" key="3">
    <source>
        <dbReference type="EMBL" id="PHH70603.1"/>
    </source>
</evidence>
<dbReference type="PANTHER" id="PTHR47700:SF2">
    <property type="entry name" value="CHITINASE"/>
    <property type="match status" value="1"/>
</dbReference>
<accession>A0A2C5YSK2</accession>